<name>A0A5C6M793_9PLAN</name>
<dbReference type="PANTHER" id="PTHR43861">
    <property type="entry name" value="TRANS-ACONITATE 2-METHYLTRANSFERASE-RELATED"/>
    <property type="match status" value="1"/>
</dbReference>
<evidence type="ECO:0008006" key="3">
    <source>
        <dbReference type="Google" id="ProtNLM"/>
    </source>
</evidence>
<dbReference type="AlphaFoldDB" id="A0A5C6M793"/>
<evidence type="ECO:0000313" key="2">
    <source>
        <dbReference type="Proteomes" id="UP000321083"/>
    </source>
</evidence>
<dbReference type="Pfam" id="PF13489">
    <property type="entry name" value="Methyltransf_23"/>
    <property type="match status" value="1"/>
</dbReference>
<accession>A0A5C6M793</accession>
<keyword evidence="2" id="KW-1185">Reference proteome</keyword>
<dbReference type="CDD" id="cd02440">
    <property type="entry name" value="AdoMet_MTases"/>
    <property type="match status" value="1"/>
</dbReference>
<dbReference type="Gene3D" id="3.40.50.150">
    <property type="entry name" value="Vaccinia Virus protein VP39"/>
    <property type="match status" value="1"/>
</dbReference>
<protein>
    <recommendedName>
        <fullName evidence="3">Methyltransferase type 11 domain-containing protein</fullName>
    </recommendedName>
</protein>
<proteinExistence type="predicted"/>
<sequence length="327" mass="36179">MAANTEVCLYCLGKLGAPRVRGVQDRLKVVLGKWDFLGCERCASVRLSPFPDAKDLPSFYPEAYSFALTSKDNEKPSLRTRLEYYFFHQRQYRRQVNLILKGIGKRDGRGLKLLDFGCGEGLRLLELRRAGFDVAGADFQSSVVENIKRQWQIPAYQADLDTIHQHFAPASLDVIVAYHVMEHVLDVHGALKSCQKLLRPGGWLVVALPLCDGQQARWFKSRWVAFTEAPRHVSLPSQSGMLAAGKSCGFQRIQVVPDSTFGCAALVGLSLFPDGSVTGVAGRRRFFALASRLAAAAVTLLAAPWSWLENHALKSPSLGIVFLEKSS</sequence>
<dbReference type="EMBL" id="SRHE01000125">
    <property type="protein sequence ID" value="TWW10019.1"/>
    <property type="molecule type" value="Genomic_DNA"/>
</dbReference>
<reference evidence="1 2" key="1">
    <citation type="submission" date="2019-08" db="EMBL/GenBank/DDBJ databases">
        <title>100 year-old enigma solved: identification of Planctomyces bekefii, the type genus and species of the phylum Planctomycetes.</title>
        <authorList>
            <person name="Svetlana D.N."/>
            <person name="Overmann J."/>
        </authorList>
    </citation>
    <scope>NUCLEOTIDE SEQUENCE [LARGE SCALE GENOMIC DNA]</scope>
    <source>
        <strain evidence="1">Phe10_nw2017</strain>
    </source>
</reference>
<dbReference type="InterPro" id="IPR029063">
    <property type="entry name" value="SAM-dependent_MTases_sf"/>
</dbReference>
<comment type="caution">
    <text evidence="1">The sequence shown here is derived from an EMBL/GenBank/DDBJ whole genome shotgun (WGS) entry which is preliminary data.</text>
</comment>
<gene>
    <name evidence="1" type="ORF">E3A20_08500</name>
</gene>
<reference evidence="1 2" key="2">
    <citation type="submission" date="2019-08" db="EMBL/GenBank/DDBJ databases">
        <authorList>
            <person name="Henke P."/>
        </authorList>
    </citation>
    <scope>NUCLEOTIDE SEQUENCE [LARGE SCALE GENOMIC DNA]</scope>
    <source>
        <strain evidence="1">Phe10_nw2017</strain>
    </source>
</reference>
<dbReference type="SUPFAM" id="SSF53335">
    <property type="entry name" value="S-adenosyl-L-methionine-dependent methyltransferases"/>
    <property type="match status" value="1"/>
</dbReference>
<dbReference type="Proteomes" id="UP000321083">
    <property type="component" value="Unassembled WGS sequence"/>
</dbReference>
<organism evidence="1 2">
    <name type="scientific">Planctomyces bekefii</name>
    <dbReference type="NCBI Taxonomy" id="1653850"/>
    <lineage>
        <taxon>Bacteria</taxon>
        <taxon>Pseudomonadati</taxon>
        <taxon>Planctomycetota</taxon>
        <taxon>Planctomycetia</taxon>
        <taxon>Planctomycetales</taxon>
        <taxon>Planctomycetaceae</taxon>
        <taxon>Planctomyces</taxon>
    </lineage>
</organism>
<evidence type="ECO:0000313" key="1">
    <source>
        <dbReference type="EMBL" id="TWW10019.1"/>
    </source>
</evidence>